<name>A0A8J6L875_TENMO</name>
<evidence type="ECO:0000313" key="3">
    <source>
        <dbReference type="Proteomes" id="UP000719412"/>
    </source>
</evidence>
<evidence type="ECO:0000256" key="1">
    <source>
        <dbReference type="SAM" id="MobiDB-lite"/>
    </source>
</evidence>
<reference evidence="2" key="2">
    <citation type="submission" date="2021-08" db="EMBL/GenBank/DDBJ databases">
        <authorList>
            <person name="Eriksson T."/>
        </authorList>
    </citation>
    <scope>NUCLEOTIDE SEQUENCE</scope>
    <source>
        <strain evidence="2">Stoneville</strain>
        <tissue evidence="2">Whole head</tissue>
    </source>
</reference>
<accession>A0A8J6L875</accession>
<proteinExistence type="predicted"/>
<gene>
    <name evidence="2" type="ORF">GEV33_011318</name>
</gene>
<protein>
    <submittedName>
        <fullName evidence="2">Uncharacterized protein</fullName>
    </submittedName>
</protein>
<sequence length="466" mass="53699">MHYSDIRRYITHTRAVRGNGGPPLAANFRAPPFTPRSCVATTVAVSGDFRLNAAGASDAIPPPPPGAHPKRDIFRRELVFSAPVVRPNVLERDGQITFAPTWRDRSYAVQRDADKPADGIQYPRLSSGVQGGTRPATGHLDTYVNKRRVRGAISVFFKPGESYLLTIERVLLEMEHQEERRQFGALVAKSEREVKEMMRSMGKYVKKLEVSVEKTKMMVFNKRKRKSEENEWKWAGRKIERVNLQPKSHGQGTHERDSGEGKQGSGMYVGNRREKVGDFGRRMMMFESMVENQTDFWGWKEQGEVERVQEKYLIWVLGVDRETPGYTVREECKRNRLRVKTGKRTDGREERRILTECWRENKKNNVKKEREDGRRGKKVQNVCYEERETIEHVWNGCSEMREREGKHGVGQLDKWLPGATSQPPHTPPNADMAALLKPIIFSTQPKTKDKNRRTTNRINNARIRLS</sequence>
<feature type="region of interest" description="Disordered" evidence="1">
    <location>
        <begin position="118"/>
        <end position="137"/>
    </location>
</feature>
<reference evidence="2" key="1">
    <citation type="journal article" date="2020" name="J Insects Food Feed">
        <title>The yellow mealworm (Tenebrio molitor) genome: a resource for the emerging insects as food and feed industry.</title>
        <authorList>
            <person name="Eriksson T."/>
            <person name="Andere A."/>
            <person name="Kelstrup H."/>
            <person name="Emery V."/>
            <person name="Picard C."/>
        </authorList>
    </citation>
    <scope>NUCLEOTIDE SEQUENCE</scope>
    <source>
        <strain evidence="2">Stoneville</strain>
        <tissue evidence="2">Whole head</tissue>
    </source>
</reference>
<evidence type="ECO:0000313" key="2">
    <source>
        <dbReference type="EMBL" id="KAH0811475.1"/>
    </source>
</evidence>
<dbReference type="EMBL" id="JABDTM020026776">
    <property type="protein sequence ID" value="KAH0811475.1"/>
    <property type="molecule type" value="Genomic_DNA"/>
</dbReference>
<keyword evidence="3" id="KW-1185">Reference proteome</keyword>
<dbReference type="Proteomes" id="UP000719412">
    <property type="component" value="Unassembled WGS sequence"/>
</dbReference>
<comment type="caution">
    <text evidence="2">The sequence shown here is derived from an EMBL/GenBank/DDBJ whole genome shotgun (WGS) entry which is preliminary data.</text>
</comment>
<feature type="region of interest" description="Disordered" evidence="1">
    <location>
        <begin position="244"/>
        <end position="270"/>
    </location>
</feature>
<dbReference type="AlphaFoldDB" id="A0A8J6L875"/>
<organism evidence="2 3">
    <name type="scientific">Tenebrio molitor</name>
    <name type="common">Yellow mealworm beetle</name>
    <dbReference type="NCBI Taxonomy" id="7067"/>
    <lineage>
        <taxon>Eukaryota</taxon>
        <taxon>Metazoa</taxon>
        <taxon>Ecdysozoa</taxon>
        <taxon>Arthropoda</taxon>
        <taxon>Hexapoda</taxon>
        <taxon>Insecta</taxon>
        <taxon>Pterygota</taxon>
        <taxon>Neoptera</taxon>
        <taxon>Endopterygota</taxon>
        <taxon>Coleoptera</taxon>
        <taxon>Polyphaga</taxon>
        <taxon>Cucujiformia</taxon>
        <taxon>Tenebrionidae</taxon>
        <taxon>Tenebrio</taxon>
    </lineage>
</organism>